<dbReference type="InterPro" id="IPR036291">
    <property type="entry name" value="NAD(P)-bd_dom_sf"/>
</dbReference>
<dbReference type="SUPFAM" id="SSF51735">
    <property type="entry name" value="NAD(P)-binding Rossmann-fold domains"/>
    <property type="match status" value="1"/>
</dbReference>
<dbReference type="InterPro" id="IPR026055">
    <property type="entry name" value="FAR"/>
</dbReference>
<evidence type="ECO:0000313" key="2">
    <source>
        <dbReference type="EMBL" id="CAB4859147.1"/>
    </source>
</evidence>
<proteinExistence type="predicted"/>
<dbReference type="Gene3D" id="3.40.50.720">
    <property type="entry name" value="NAD(P)-binding Rossmann-like Domain"/>
    <property type="match status" value="1"/>
</dbReference>
<dbReference type="Pfam" id="PF07993">
    <property type="entry name" value="NAD_binding_4"/>
    <property type="match status" value="1"/>
</dbReference>
<feature type="domain" description="Thioester reductase (TE)" evidence="1">
    <location>
        <begin position="10"/>
        <end position="239"/>
    </location>
</feature>
<reference evidence="2" key="1">
    <citation type="submission" date="2020-05" db="EMBL/GenBank/DDBJ databases">
        <authorList>
            <person name="Chiriac C."/>
            <person name="Salcher M."/>
            <person name="Ghai R."/>
            <person name="Kavagutti S V."/>
        </authorList>
    </citation>
    <scope>NUCLEOTIDE SEQUENCE</scope>
</reference>
<dbReference type="PANTHER" id="PTHR11011">
    <property type="entry name" value="MALE STERILITY PROTEIN 2-RELATED"/>
    <property type="match status" value="1"/>
</dbReference>
<dbReference type="AlphaFoldDB" id="A0A6J7CLD1"/>
<dbReference type="PANTHER" id="PTHR11011:SF45">
    <property type="entry name" value="FATTY ACYL-COA REDUCTASE CG8306-RELATED"/>
    <property type="match status" value="1"/>
</dbReference>
<name>A0A6J7CLD1_9ZZZZ</name>
<dbReference type="EMBL" id="CAFBLQ010000007">
    <property type="protein sequence ID" value="CAB4859147.1"/>
    <property type="molecule type" value="Genomic_DNA"/>
</dbReference>
<dbReference type="GO" id="GO:0080019">
    <property type="term" value="F:alcohol-forming very long-chain fatty acyl-CoA reductase activity"/>
    <property type="evidence" value="ECO:0007669"/>
    <property type="project" value="InterPro"/>
</dbReference>
<protein>
    <submittedName>
        <fullName evidence="2">Unannotated protein</fullName>
    </submittedName>
</protein>
<gene>
    <name evidence="2" type="ORF">UFOPK3423_00132</name>
</gene>
<sequence>MSESPATVLLTGATGYLGTLTLGRLLADPQVEVLCLIRADDDAHAAQRLQETLKRLWSEPDPSQASRVRAVACDLSSAVGDLPGLGDITHILHCAASVRFDLELDEARLANKATAGVVLALARRAPRLEHLLHVSTAYVAGTHKGRFAETDLDVGQGFRNTYEQTKFEAEGFVRAGAGDLPLSVARPSIVVGEARTGWTTTFNVLYPLLRAYSRGLVTQLPADSGAIVDIVTGDYVADALAHLLLRSGEVGGTYNLVAGPGVTDVASVRDLAAEAFDLPPAVFVESTEGIPAPILSLLGYLNVHASFDDRNARSVLDEAGIHPVPVESALRTAIAYGLESKWGRRAVSRDVAPDFSEEAAA</sequence>
<accession>A0A6J7CLD1</accession>
<dbReference type="InterPro" id="IPR013120">
    <property type="entry name" value="FAR_NAD-bd"/>
</dbReference>
<organism evidence="2">
    <name type="scientific">freshwater metagenome</name>
    <dbReference type="NCBI Taxonomy" id="449393"/>
    <lineage>
        <taxon>unclassified sequences</taxon>
        <taxon>metagenomes</taxon>
        <taxon>ecological metagenomes</taxon>
    </lineage>
</organism>
<evidence type="ECO:0000259" key="1">
    <source>
        <dbReference type="Pfam" id="PF07993"/>
    </source>
</evidence>
<dbReference type="GO" id="GO:0035336">
    <property type="term" value="P:long-chain fatty-acyl-CoA metabolic process"/>
    <property type="evidence" value="ECO:0007669"/>
    <property type="project" value="TreeGrafter"/>
</dbReference>